<dbReference type="InterPro" id="IPR012317">
    <property type="entry name" value="Poly(ADP-ribose)pol_cat_dom"/>
</dbReference>
<dbReference type="SUPFAM" id="SSF56399">
    <property type="entry name" value="ADP-ribosylation"/>
    <property type="match status" value="1"/>
</dbReference>
<dbReference type="GeneID" id="28818271"/>
<evidence type="ECO:0000256" key="1">
    <source>
        <dbReference type="ARBA" id="ARBA00022676"/>
    </source>
</evidence>
<evidence type="ECO:0000256" key="5">
    <source>
        <dbReference type="SAM" id="SignalP"/>
    </source>
</evidence>
<evidence type="ECO:0000259" key="6">
    <source>
        <dbReference type="Pfam" id="PF00644"/>
    </source>
</evidence>
<dbReference type="Proteomes" id="UP000070700">
    <property type="component" value="Unassembled WGS sequence"/>
</dbReference>
<dbReference type="GO" id="GO:0016779">
    <property type="term" value="F:nucleotidyltransferase activity"/>
    <property type="evidence" value="ECO:0007669"/>
    <property type="project" value="UniProtKB-KW"/>
</dbReference>
<dbReference type="Pfam" id="PF00644">
    <property type="entry name" value="PARP"/>
    <property type="match status" value="1"/>
</dbReference>
<keyword evidence="3" id="KW-0548">Nucleotidyltransferase</keyword>
<keyword evidence="8" id="KW-1185">Reference proteome</keyword>
<gene>
    <name evidence="7" type="ORF">LY89DRAFT_566802</name>
</gene>
<dbReference type="OrthoDB" id="109543at2759"/>
<proteinExistence type="predicted"/>
<evidence type="ECO:0000256" key="3">
    <source>
        <dbReference type="ARBA" id="ARBA00022695"/>
    </source>
</evidence>
<feature type="non-terminal residue" evidence="7">
    <location>
        <position position="1"/>
    </location>
</feature>
<dbReference type="STRING" id="149040.A0A194WW13"/>
<evidence type="ECO:0000313" key="7">
    <source>
        <dbReference type="EMBL" id="KUJ12161.1"/>
    </source>
</evidence>
<evidence type="ECO:0000256" key="2">
    <source>
        <dbReference type="ARBA" id="ARBA00022679"/>
    </source>
</evidence>
<dbReference type="EMBL" id="KQ947425">
    <property type="protein sequence ID" value="KUJ12161.1"/>
    <property type="molecule type" value="Genomic_DNA"/>
</dbReference>
<sequence>VAVLACLCGLSSPLATHCLTSLVVLDIDRYLRCIIVASQIKSEVIPPGTLHAAKLLLLVVTGQARGLQEFGQLIQSLAVPGTFLYLPLQTVHSALAKSGIRSRLKSQVQTHLEQQQYMTAFGLVSWLQDISDAPSNGNVLALLDAHFPIWFWLSIWRPNVDRINAWEHGHLSTSQRQKLSNILQLDGPDLETEQYPALRLAEPRCYEYVKIEPEDPESLERYLDLLYRACLVGPSSVDLFIQQCVEKVATAELLSMVDDAVQAGDDTQCQTLLTFSRALASQHDVADNVNALIESVSSLESLKKFTHYEPLVDQLAQRLCHTMQLAQDEFCKHLRSGPGDYMGMLVYELGMAILQCPKIHSKLPQEFLERIHQFPQQKTLEAIFDELQDDSQYSASHSSRFRSYLLSSLGGNGTKESGSVTLANVQEEIKFWKRPPDQSRKDLAKKLGEISGLEYSLYTTCLHAMFNEHDLYISQMKGNIIPEDEETGLNFAKYLAYRRKLHQMQHPCWLSLTASLLRSQKASYLPRMADATSFVEWDKLVGDLELLLTPIRDQLPESGPGLTRERMVWWKTLSQNVAPIQFLLKMHGQQRSLRWLYFPTSTDHVTPLLQVASQGDDMSSLNRQIISYLSRNGSNAVEVCDCIRLLPGTSSLGRAVCERFLAREEISQWASSDLHMVFVAWRRHKSMTTEDIFALESVRLLLKLPLAAQMRASTVRLTNELLQAEYDTLFREARKLESLRLRLGHQNTQRVTTILSHIGVENSATGRVVDEAIPDELVDAIDEIGDNEFELSFALTSLSSLQRQARGIHNDSRMLLVRLSLQGDPQFCIHFSPDDEGRDRHKYWRPKDSQEPATTSCTTKPTLFTYYLGRNLHYLLRSGNSSLQTIYNSIQTLVTAQPTACLVCASKVGTNLWKPATCSKKCSKKFRKAPLEVRLHNLLVDPAAIDLLLTSIYAAASDTSTLDLLPGCPVPKNKVAAVIDTLPALATFQTASNLKIAIQGTDGLGKDREDLLSWLCLKFRGFILSAQSSFRVPSMPNTQQFLMLNSNHEREALFNSKSPSGGSGRVIFHGTQVSRMFLILSEGLKVMSNTPFMLTGAARGVGIYCGDDQATSLNYAGMTGTSWKNSALGNMRLMMGCELASTAPSATGTYHVVSDENSLQIR</sequence>
<keyword evidence="5" id="KW-0732">Signal</keyword>
<dbReference type="GO" id="GO:0003950">
    <property type="term" value="F:NAD+ poly-ADP-ribosyltransferase activity"/>
    <property type="evidence" value="ECO:0007669"/>
    <property type="project" value="InterPro"/>
</dbReference>
<keyword evidence="4" id="KW-0520">NAD</keyword>
<dbReference type="InterPro" id="IPR051838">
    <property type="entry name" value="ARTD_PARP"/>
</dbReference>
<dbReference type="Gene3D" id="3.90.228.10">
    <property type="match status" value="1"/>
</dbReference>
<name>A0A194WW13_MOLSC</name>
<keyword evidence="1" id="KW-0328">Glycosyltransferase</keyword>
<protein>
    <recommendedName>
        <fullName evidence="6">PARP catalytic domain-containing protein</fullName>
    </recommendedName>
</protein>
<dbReference type="RefSeq" id="XP_018066516.1">
    <property type="nucleotide sequence ID" value="XM_018208545.1"/>
</dbReference>
<feature type="signal peptide" evidence="5">
    <location>
        <begin position="1"/>
        <end position="18"/>
    </location>
</feature>
<accession>A0A194WW13</accession>
<feature type="domain" description="PARP catalytic" evidence="6">
    <location>
        <begin position="1059"/>
        <end position="1117"/>
    </location>
</feature>
<dbReference type="KEGG" id="psco:LY89DRAFT_566802"/>
<dbReference type="AlphaFoldDB" id="A0A194WW13"/>
<dbReference type="InParanoid" id="A0A194WW13"/>
<organism evidence="7 8">
    <name type="scientific">Mollisia scopiformis</name>
    <name type="common">Conifer needle endophyte fungus</name>
    <name type="synonym">Phialocephala scopiformis</name>
    <dbReference type="NCBI Taxonomy" id="149040"/>
    <lineage>
        <taxon>Eukaryota</taxon>
        <taxon>Fungi</taxon>
        <taxon>Dikarya</taxon>
        <taxon>Ascomycota</taxon>
        <taxon>Pezizomycotina</taxon>
        <taxon>Leotiomycetes</taxon>
        <taxon>Helotiales</taxon>
        <taxon>Mollisiaceae</taxon>
        <taxon>Mollisia</taxon>
    </lineage>
</organism>
<reference evidence="7 8" key="1">
    <citation type="submission" date="2015-10" db="EMBL/GenBank/DDBJ databases">
        <title>Full genome of DAOMC 229536 Phialocephala scopiformis, a fungal endophyte of spruce producing the potent anti-insectan compound rugulosin.</title>
        <authorList>
            <consortium name="DOE Joint Genome Institute"/>
            <person name="Walker A.K."/>
            <person name="Frasz S.L."/>
            <person name="Seifert K.A."/>
            <person name="Miller J.D."/>
            <person name="Mondo S.J."/>
            <person name="Labutti K."/>
            <person name="Lipzen A."/>
            <person name="Dockter R."/>
            <person name="Kennedy M."/>
            <person name="Grigoriev I.V."/>
            <person name="Spatafora J.W."/>
        </authorList>
    </citation>
    <scope>NUCLEOTIDE SEQUENCE [LARGE SCALE GENOMIC DNA]</scope>
    <source>
        <strain evidence="7 8">CBS 120377</strain>
    </source>
</reference>
<feature type="chain" id="PRO_5008267592" description="PARP catalytic domain-containing protein" evidence="5">
    <location>
        <begin position="19"/>
        <end position="1162"/>
    </location>
</feature>
<dbReference type="PANTHER" id="PTHR21328">
    <property type="entry name" value="POLY ADP-RIBOSE POLYMERASE FAMILY, MEMBER PARP"/>
    <property type="match status" value="1"/>
</dbReference>
<keyword evidence="2" id="KW-0808">Transferase</keyword>
<feature type="non-terminal residue" evidence="7">
    <location>
        <position position="1162"/>
    </location>
</feature>
<evidence type="ECO:0000313" key="8">
    <source>
        <dbReference type="Proteomes" id="UP000070700"/>
    </source>
</evidence>
<evidence type="ECO:0000256" key="4">
    <source>
        <dbReference type="ARBA" id="ARBA00023027"/>
    </source>
</evidence>